<proteinExistence type="inferred from homology"/>
<feature type="domain" description="N-acetyltransferase" evidence="4">
    <location>
        <begin position="3"/>
        <end position="155"/>
    </location>
</feature>
<evidence type="ECO:0000313" key="6">
    <source>
        <dbReference type="Proteomes" id="UP000487757"/>
    </source>
</evidence>
<evidence type="ECO:0000256" key="3">
    <source>
        <dbReference type="ARBA" id="ARBA00023315"/>
    </source>
</evidence>
<dbReference type="RefSeq" id="WP_154282306.1">
    <property type="nucleotide sequence ID" value="NZ_JBHUJQ010000001.1"/>
</dbReference>
<keyword evidence="6" id="KW-1185">Reference proteome</keyword>
<dbReference type="InterPro" id="IPR051016">
    <property type="entry name" value="Diverse_Substrate_AcTransf"/>
</dbReference>
<dbReference type="PANTHER" id="PTHR10545">
    <property type="entry name" value="DIAMINE N-ACETYLTRANSFERASE"/>
    <property type="match status" value="1"/>
</dbReference>
<comment type="similarity">
    <text evidence="1">Belongs to the acetyltransferase family.</text>
</comment>
<evidence type="ECO:0000256" key="1">
    <source>
        <dbReference type="ARBA" id="ARBA00008694"/>
    </source>
</evidence>
<name>A0A7K0G247_9SPHI</name>
<dbReference type="Pfam" id="PF00583">
    <property type="entry name" value="Acetyltransf_1"/>
    <property type="match status" value="1"/>
</dbReference>
<comment type="caution">
    <text evidence="5">The sequence shown here is derived from an EMBL/GenBank/DDBJ whole genome shotgun (WGS) entry which is preliminary data.</text>
</comment>
<accession>A0A7K0G247</accession>
<protein>
    <submittedName>
        <fullName evidence="5">GNAT family N-acetyltransferase</fullName>
    </submittedName>
</protein>
<keyword evidence="2 5" id="KW-0808">Transferase</keyword>
<evidence type="ECO:0000259" key="4">
    <source>
        <dbReference type="PROSITE" id="PS51186"/>
    </source>
</evidence>
<dbReference type="PROSITE" id="PS51186">
    <property type="entry name" value="GNAT"/>
    <property type="match status" value="1"/>
</dbReference>
<sequence>MNLNIRTAKAIDCPRILELINELAVYERAPQEVTVTLDHFTEAGFGKNPVWKAFVAEVDGTIVGFALYYTRYSTWKGSRLYLEDFIVTEEFRGKGIGKILFEKVIVEAKNGNFNGMVWQVLDWNAPAINFYNKYSAYLESGWLNAALSTDQVKAF</sequence>
<dbReference type="AlphaFoldDB" id="A0A7K0G247"/>
<dbReference type="EMBL" id="WKKH01000034">
    <property type="protein sequence ID" value="MRX77893.1"/>
    <property type="molecule type" value="Genomic_DNA"/>
</dbReference>
<dbReference type="FunFam" id="3.40.630.30:FF:000064">
    <property type="entry name" value="GNAT family acetyltransferase"/>
    <property type="match status" value="1"/>
</dbReference>
<dbReference type="SUPFAM" id="SSF55729">
    <property type="entry name" value="Acyl-CoA N-acyltransferases (Nat)"/>
    <property type="match status" value="1"/>
</dbReference>
<organism evidence="5 6">
    <name type="scientific">Pedobacter petrophilus</name>
    <dbReference type="NCBI Taxonomy" id="1908241"/>
    <lineage>
        <taxon>Bacteria</taxon>
        <taxon>Pseudomonadati</taxon>
        <taxon>Bacteroidota</taxon>
        <taxon>Sphingobacteriia</taxon>
        <taxon>Sphingobacteriales</taxon>
        <taxon>Sphingobacteriaceae</taxon>
        <taxon>Pedobacter</taxon>
    </lineage>
</organism>
<gene>
    <name evidence="5" type="ORF">GJU39_17565</name>
</gene>
<dbReference type="GO" id="GO:0008080">
    <property type="term" value="F:N-acetyltransferase activity"/>
    <property type="evidence" value="ECO:0007669"/>
    <property type="project" value="UniProtKB-ARBA"/>
</dbReference>
<dbReference type="CDD" id="cd04301">
    <property type="entry name" value="NAT_SF"/>
    <property type="match status" value="1"/>
</dbReference>
<dbReference type="PANTHER" id="PTHR10545:SF29">
    <property type="entry name" value="GH14572P-RELATED"/>
    <property type="match status" value="1"/>
</dbReference>
<dbReference type="OrthoDB" id="9805924at2"/>
<evidence type="ECO:0000313" key="5">
    <source>
        <dbReference type="EMBL" id="MRX77893.1"/>
    </source>
</evidence>
<dbReference type="Gene3D" id="3.40.630.30">
    <property type="match status" value="1"/>
</dbReference>
<dbReference type="Proteomes" id="UP000487757">
    <property type="component" value="Unassembled WGS sequence"/>
</dbReference>
<evidence type="ECO:0000256" key="2">
    <source>
        <dbReference type="ARBA" id="ARBA00022679"/>
    </source>
</evidence>
<dbReference type="InterPro" id="IPR016181">
    <property type="entry name" value="Acyl_CoA_acyltransferase"/>
</dbReference>
<keyword evidence="3" id="KW-0012">Acyltransferase</keyword>
<reference evidence="5 6" key="1">
    <citation type="submission" date="2019-11" db="EMBL/GenBank/DDBJ databases">
        <title>Pedobacter petrophilus genome.</title>
        <authorList>
            <person name="Feldbauer M.J."/>
            <person name="Newman J.D."/>
        </authorList>
    </citation>
    <scope>NUCLEOTIDE SEQUENCE [LARGE SCALE GENOMIC DNA]</scope>
    <source>
        <strain evidence="5 6">LMG 29686</strain>
    </source>
</reference>
<dbReference type="InterPro" id="IPR000182">
    <property type="entry name" value="GNAT_dom"/>
</dbReference>